<protein>
    <submittedName>
        <fullName evidence="1">Uncharacterized protein</fullName>
    </submittedName>
</protein>
<reference evidence="1" key="1">
    <citation type="journal article" date="2015" name="Nature">
        <title>Complex archaea that bridge the gap between prokaryotes and eukaryotes.</title>
        <authorList>
            <person name="Spang A."/>
            <person name="Saw J.H."/>
            <person name="Jorgensen S.L."/>
            <person name="Zaremba-Niedzwiedzka K."/>
            <person name="Martijn J."/>
            <person name="Lind A.E."/>
            <person name="van Eijk R."/>
            <person name="Schleper C."/>
            <person name="Guy L."/>
            <person name="Ettema T.J."/>
        </authorList>
    </citation>
    <scope>NUCLEOTIDE SEQUENCE</scope>
</reference>
<proteinExistence type="predicted"/>
<name>A0A0F9PSR7_9ZZZZ</name>
<evidence type="ECO:0000313" key="1">
    <source>
        <dbReference type="EMBL" id="KKN33224.1"/>
    </source>
</evidence>
<comment type="caution">
    <text evidence="1">The sequence shown here is derived from an EMBL/GenBank/DDBJ whole genome shotgun (WGS) entry which is preliminary data.</text>
</comment>
<feature type="non-terminal residue" evidence="1">
    <location>
        <position position="49"/>
    </location>
</feature>
<accession>A0A0F9PSR7</accession>
<gene>
    <name evidence="1" type="ORF">LCGC14_0805630</name>
</gene>
<dbReference type="EMBL" id="LAZR01002194">
    <property type="protein sequence ID" value="KKN33224.1"/>
    <property type="molecule type" value="Genomic_DNA"/>
</dbReference>
<dbReference type="AlphaFoldDB" id="A0A0F9PSR7"/>
<sequence>MMDRKVVVFKMDSKECEYKQSNNRCASDVSLFHRCYIEDCPYINIPIKC</sequence>
<organism evidence="1">
    <name type="scientific">marine sediment metagenome</name>
    <dbReference type="NCBI Taxonomy" id="412755"/>
    <lineage>
        <taxon>unclassified sequences</taxon>
        <taxon>metagenomes</taxon>
        <taxon>ecological metagenomes</taxon>
    </lineage>
</organism>